<dbReference type="InterPro" id="IPR007171">
    <property type="entry name" value="DUF371"/>
</dbReference>
<reference evidence="1 2" key="1">
    <citation type="submission" date="2017-07" db="EMBL/GenBank/DDBJ databases">
        <title>Draft genome sequence of aerobic hyperthermophilic archaea, Pyrobaculum aerophilum YKB31 and YKB32.</title>
        <authorList>
            <person name="Mochizuki T."/>
            <person name="Berliner A.J."/>
            <person name="Yoshida-Takashima Y."/>
            <person name="Takaki Y."/>
            <person name="Nunoura T."/>
            <person name="Takai K."/>
        </authorList>
    </citation>
    <scope>NUCLEOTIDE SEQUENCE [LARGE SCALE GENOMIC DNA]</scope>
    <source>
        <strain evidence="1 2">YKB32</strain>
    </source>
</reference>
<gene>
    <name evidence="1" type="ORF">CGL52_02820</name>
</gene>
<dbReference type="PANTHER" id="PTHR40696">
    <property type="entry name" value="DUF371 FAMILY PROTEIN"/>
    <property type="match status" value="1"/>
</dbReference>
<name>A0A371R648_9CREN</name>
<dbReference type="InterPro" id="IPR023131">
    <property type="entry name" value="Mth639-like_dom_sf"/>
</dbReference>
<dbReference type="Gene3D" id="2.60.120.630">
    <property type="entry name" value="mth639 domain like"/>
    <property type="match status" value="1"/>
</dbReference>
<organism evidence="1 2">
    <name type="scientific">Pyrobaculum aerophilum</name>
    <dbReference type="NCBI Taxonomy" id="13773"/>
    <lineage>
        <taxon>Archaea</taxon>
        <taxon>Thermoproteota</taxon>
        <taxon>Thermoprotei</taxon>
        <taxon>Thermoproteales</taxon>
        <taxon>Thermoproteaceae</taxon>
        <taxon>Pyrobaculum</taxon>
    </lineage>
</organism>
<dbReference type="Pfam" id="PF04027">
    <property type="entry name" value="DUF371"/>
    <property type="match status" value="1"/>
</dbReference>
<evidence type="ECO:0000313" key="2">
    <source>
        <dbReference type="Proteomes" id="UP000256877"/>
    </source>
</evidence>
<dbReference type="PANTHER" id="PTHR40696:SF1">
    <property type="entry name" value="DUF371 DOMAIN-CONTAINING PROTEIN"/>
    <property type="match status" value="1"/>
</dbReference>
<dbReference type="AlphaFoldDB" id="A0A371R648"/>
<dbReference type="EMBL" id="NMUF01000005">
    <property type="protein sequence ID" value="RFA99491.1"/>
    <property type="molecule type" value="Genomic_DNA"/>
</dbReference>
<dbReference type="Proteomes" id="UP000256877">
    <property type="component" value="Unassembled WGS sequence"/>
</dbReference>
<accession>A0A371R648</accession>
<sequence length="166" mass="18169">MTRLEALKNIPRPAEECVEKTLNGEVPVDLFIARGHPNVRASNKRTLEVTKDVYLTRRGDCIIACCAEKAAGELSATVLEALTRSGLVVLIIDAGVVWDYVIGITPRSKPASKWRLVARKSNYVDDSTIAILADKAAYDLDRTLIRELKRGVPVRIIVGVCPGDSI</sequence>
<protein>
    <recommendedName>
        <fullName evidence="3">DUF371 domain-containing protein</fullName>
    </recommendedName>
</protein>
<evidence type="ECO:0000313" key="1">
    <source>
        <dbReference type="EMBL" id="RFA99491.1"/>
    </source>
</evidence>
<comment type="caution">
    <text evidence="1">The sequence shown here is derived from an EMBL/GenBank/DDBJ whole genome shotgun (WGS) entry which is preliminary data.</text>
</comment>
<proteinExistence type="predicted"/>
<evidence type="ECO:0008006" key="3">
    <source>
        <dbReference type="Google" id="ProtNLM"/>
    </source>
</evidence>
<dbReference type="RefSeq" id="WP_116430410.1">
    <property type="nucleotide sequence ID" value="NZ_NMUF01000005.1"/>
</dbReference>
<dbReference type="OrthoDB" id="9265at2157"/>